<protein>
    <submittedName>
        <fullName evidence="1">Uncharacterized protein</fullName>
    </submittedName>
</protein>
<sequence>MTKKKRYEVMFYNFSLILVQYLVQLEYLRELC</sequence>
<organism evidence="1 2">
    <name type="scientific">Acanthoscelides obtectus</name>
    <name type="common">Bean weevil</name>
    <name type="synonym">Bruchus obtectus</name>
    <dbReference type="NCBI Taxonomy" id="200917"/>
    <lineage>
        <taxon>Eukaryota</taxon>
        <taxon>Metazoa</taxon>
        <taxon>Ecdysozoa</taxon>
        <taxon>Arthropoda</taxon>
        <taxon>Hexapoda</taxon>
        <taxon>Insecta</taxon>
        <taxon>Pterygota</taxon>
        <taxon>Neoptera</taxon>
        <taxon>Endopterygota</taxon>
        <taxon>Coleoptera</taxon>
        <taxon>Polyphaga</taxon>
        <taxon>Cucujiformia</taxon>
        <taxon>Chrysomeloidea</taxon>
        <taxon>Chrysomelidae</taxon>
        <taxon>Bruchinae</taxon>
        <taxon>Bruchini</taxon>
        <taxon>Acanthoscelides</taxon>
    </lineage>
</organism>
<dbReference type="AlphaFoldDB" id="A0A9P0KUH8"/>
<dbReference type="Proteomes" id="UP001152888">
    <property type="component" value="Unassembled WGS sequence"/>
</dbReference>
<evidence type="ECO:0000313" key="2">
    <source>
        <dbReference type="Proteomes" id="UP001152888"/>
    </source>
</evidence>
<proteinExistence type="predicted"/>
<dbReference type="EMBL" id="CAKOFQ010006898">
    <property type="protein sequence ID" value="CAH1980676.1"/>
    <property type="molecule type" value="Genomic_DNA"/>
</dbReference>
<comment type="caution">
    <text evidence="1">The sequence shown here is derived from an EMBL/GenBank/DDBJ whole genome shotgun (WGS) entry which is preliminary data.</text>
</comment>
<accession>A0A9P0KUH8</accession>
<reference evidence="1" key="1">
    <citation type="submission" date="2022-03" db="EMBL/GenBank/DDBJ databases">
        <authorList>
            <person name="Sayadi A."/>
        </authorList>
    </citation>
    <scope>NUCLEOTIDE SEQUENCE</scope>
</reference>
<gene>
    <name evidence="1" type="ORF">ACAOBT_LOCUS14112</name>
</gene>
<keyword evidence="2" id="KW-1185">Reference proteome</keyword>
<evidence type="ECO:0000313" key="1">
    <source>
        <dbReference type="EMBL" id="CAH1980676.1"/>
    </source>
</evidence>
<name>A0A9P0KUH8_ACAOB</name>